<dbReference type="Pfam" id="PF01876">
    <property type="entry name" value="RNase_P_p30"/>
    <property type="match status" value="1"/>
</dbReference>
<evidence type="ECO:0000313" key="9">
    <source>
        <dbReference type="Proteomes" id="UP000250088"/>
    </source>
</evidence>
<protein>
    <recommendedName>
        <fullName evidence="6">Ribonuclease P protein component 3</fullName>
        <shortName evidence="6">RNase P component 3</shortName>
        <ecNumber evidence="6">3.1.26.5</ecNumber>
    </recommendedName>
    <alternativeName>
        <fullName evidence="6">Rpp30</fullName>
    </alternativeName>
</protein>
<comment type="subunit">
    <text evidence="6">Consists of a catalytic RNA component and at least 4-5 protein subunits.</text>
</comment>
<feature type="region of interest" description="Disordered" evidence="7">
    <location>
        <begin position="225"/>
        <end position="245"/>
    </location>
</feature>
<dbReference type="SUPFAM" id="SSF89550">
    <property type="entry name" value="PHP domain-like"/>
    <property type="match status" value="1"/>
</dbReference>
<keyword evidence="9" id="KW-1185">Reference proteome</keyword>
<dbReference type="Gene3D" id="3.20.20.140">
    <property type="entry name" value="Metal-dependent hydrolases"/>
    <property type="match status" value="1"/>
</dbReference>
<dbReference type="InterPro" id="IPR002738">
    <property type="entry name" value="RNase_P_p30"/>
</dbReference>
<dbReference type="InterPro" id="IPR016195">
    <property type="entry name" value="Pol/histidinol_Pase-like"/>
</dbReference>
<name>A0A2Z2HPH0_9EURY</name>
<keyword evidence="5 6" id="KW-0378">Hydrolase</keyword>
<dbReference type="AlphaFoldDB" id="A0A2Z2HPH0"/>
<dbReference type="RefSeq" id="WP_086887305.1">
    <property type="nucleotide sequence ID" value="NZ_CP019893.1"/>
</dbReference>
<sequence>MYEAVHAAPDGESSVAEFATTAARYGFDGVVVRNGAGARAEYDAEVIRADAGVDVVSGVEVQTDDPQQASGAVGNYRTDETIVVVVGGANAMNRFAVENDKVDVLARPMAGQGDVNHVLVKAAVTNGVRLEFDLGPVLRSHGGRRVRALQGLRKLRELVDYYDAPYVVSATPRSHLEVRAPRELLALGDEIGLSREFVEAGLAEWGRLAERNRDIMSESFLEPGVRRGRYEETDGEGQPNRGTQP</sequence>
<dbReference type="GO" id="GO:0001682">
    <property type="term" value="P:tRNA 5'-leader removal"/>
    <property type="evidence" value="ECO:0007669"/>
    <property type="project" value="UniProtKB-UniRule"/>
</dbReference>
<dbReference type="HAMAP" id="MF_00756">
    <property type="entry name" value="RNase_P_3"/>
    <property type="match status" value="1"/>
</dbReference>
<comment type="function">
    <text evidence="6">Part of ribonuclease P, a protein complex that generates mature tRNA molecules by cleaving their 5'-ends.</text>
</comment>
<gene>
    <name evidence="6" type="primary">rnp3</name>
    <name evidence="8" type="ORF">B1756_03560</name>
</gene>
<dbReference type="GO" id="GO:0005737">
    <property type="term" value="C:cytoplasm"/>
    <property type="evidence" value="ECO:0007669"/>
    <property type="project" value="UniProtKB-SubCell"/>
</dbReference>
<comment type="similarity">
    <text evidence="6">Belongs to the eukaryotic/archaeal RNase P protein component 3 family.</text>
</comment>
<accession>A0A2Z2HPH0</accession>
<evidence type="ECO:0000313" key="8">
    <source>
        <dbReference type="EMBL" id="ARS88919.1"/>
    </source>
</evidence>
<evidence type="ECO:0000256" key="6">
    <source>
        <dbReference type="HAMAP-Rule" id="MF_00756"/>
    </source>
</evidence>
<dbReference type="GO" id="GO:0030677">
    <property type="term" value="C:ribonuclease P complex"/>
    <property type="evidence" value="ECO:0007669"/>
    <property type="project" value="UniProtKB-UniRule"/>
</dbReference>
<dbReference type="InterPro" id="IPR023539">
    <property type="entry name" value="RNase_P_comp-3_arc"/>
</dbReference>
<evidence type="ECO:0000256" key="2">
    <source>
        <dbReference type="ARBA" id="ARBA00022694"/>
    </source>
</evidence>
<organism evidence="8 9">
    <name type="scientific">Natrarchaeobaculum aegyptiacum</name>
    <dbReference type="NCBI Taxonomy" id="745377"/>
    <lineage>
        <taxon>Archaea</taxon>
        <taxon>Methanobacteriati</taxon>
        <taxon>Methanobacteriota</taxon>
        <taxon>Stenosarchaea group</taxon>
        <taxon>Halobacteria</taxon>
        <taxon>Halobacteriales</taxon>
        <taxon>Natrialbaceae</taxon>
        <taxon>Natrarchaeobaculum</taxon>
    </lineage>
</organism>
<proteinExistence type="inferred from homology"/>
<evidence type="ECO:0000256" key="3">
    <source>
        <dbReference type="ARBA" id="ARBA00022722"/>
    </source>
</evidence>
<dbReference type="EMBL" id="CP019893">
    <property type="protein sequence ID" value="ARS88919.1"/>
    <property type="molecule type" value="Genomic_DNA"/>
</dbReference>
<dbReference type="KEGG" id="naj:B1756_03560"/>
<keyword evidence="4 6" id="KW-0255">Endonuclease</keyword>
<evidence type="ECO:0000256" key="4">
    <source>
        <dbReference type="ARBA" id="ARBA00022759"/>
    </source>
</evidence>
<evidence type="ECO:0000256" key="1">
    <source>
        <dbReference type="ARBA" id="ARBA00022490"/>
    </source>
</evidence>
<keyword evidence="1 6" id="KW-0963">Cytoplasm</keyword>
<keyword evidence="3 6" id="KW-0540">Nuclease</keyword>
<evidence type="ECO:0000256" key="7">
    <source>
        <dbReference type="SAM" id="MobiDB-lite"/>
    </source>
</evidence>
<dbReference type="EC" id="3.1.26.5" evidence="6"/>
<comment type="subcellular location">
    <subcellularLocation>
        <location evidence="6">Cytoplasm</location>
    </subcellularLocation>
</comment>
<dbReference type="Proteomes" id="UP000250088">
    <property type="component" value="Chromosome"/>
</dbReference>
<dbReference type="GeneID" id="32893125"/>
<reference evidence="9" key="1">
    <citation type="submission" date="2017-02" db="EMBL/GenBank/DDBJ databases">
        <title>Natronthermophilus aegyptiacus gen. nov.,sp. nov., an aerobic, extremely halophilic alkalithermophilic archaeon isolated from the athalassohaline Wadi An Natrun, Egypt.</title>
        <authorList>
            <person name="Zhao B."/>
        </authorList>
    </citation>
    <scope>NUCLEOTIDE SEQUENCE [LARGE SCALE GENOMIC DNA]</scope>
    <source>
        <strain evidence="9">JW/NM-HA 15</strain>
    </source>
</reference>
<dbReference type="GO" id="GO:0004526">
    <property type="term" value="F:ribonuclease P activity"/>
    <property type="evidence" value="ECO:0007669"/>
    <property type="project" value="UniProtKB-UniRule"/>
</dbReference>
<evidence type="ECO:0000256" key="5">
    <source>
        <dbReference type="ARBA" id="ARBA00022801"/>
    </source>
</evidence>
<keyword evidence="2 6" id="KW-0819">tRNA processing</keyword>
<dbReference type="OrthoDB" id="85765at2157"/>
<comment type="catalytic activity">
    <reaction evidence="6">
        <text>Endonucleolytic cleavage of RNA, removing 5'-extranucleotides from tRNA precursor.</text>
        <dbReference type="EC" id="3.1.26.5"/>
    </reaction>
</comment>